<dbReference type="OrthoDB" id="5815503at2759"/>
<feature type="domain" description="Serine/threonine specific protein phosphatases" evidence="3">
    <location>
        <begin position="297"/>
        <end position="302"/>
    </location>
</feature>
<comment type="catalytic activity">
    <reaction evidence="1">
        <text>O-phospho-L-threonyl-[protein] + H2O = L-threonyl-[protein] + phosphate</text>
        <dbReference type="Rhea" id="RHEA:47004"/>
        <dbReference type="Rhea" id="RHEA-COMP:11060"/>
        <dbReference type="Rhea" id="RHEA-COMP:11605"/>
        <dbReference type="ChEBI" id="CHEBI:15377"/>
        <dbReference type="ChEBI" id="CHEBI:30013"/>
        <dbReference type="ChEBI" id="CHEBI:43474"/>
        <dbReference type="ChEBI" id="CHEBI:61977"/>
        <dbReference type="EC" id="3.1.3.16"/>
    </reaction>
</comment>
<proteinExistence type="inferred from homology"/>
<dbReference type="SMART" id="SM00156">
    <property type="entry name" value="PP2Ac"/>
    <property type="match status" value="1"/>
</dbReference>
<dbReference type="EMBL" id="CAJFDH010000006">
    <property type="protein sequence ID" value="CAD5230139.1"/>
    <property type="molecule type" value="Genomic_DNA"/>
</dbReference>
<keyword evidence="1" id="KW-0378">Hydrolase</keyword>
<dbReference type="GO" id="GO:0005634">
    <property type="term" value="C:nucleus"/>
    <property type="evidence" value="ECO:0007669"/>
    <property type="project" value="TreeGrafter"/>
</dbReference>
<evidence type="ECO:0000256" key="1">
    <source>
        <dbReference type="RuleBase" id="RU004273"/>
    </source>
</evidence>
<evidence type="ECO:0000256" key="2">
    <source>
        <dbReference type="SAM" id="MobiDB-lite"/>
    </source>
</evidence>
<comment type="caution">
    <text evidence="4">The sequence shown here is derived from an EMBL/GenBank/DDBJ whole genome shotgun (WGS) entry which is preliminary data.</text>
</comment>
<dbReference type="GO" id="GO:0004722">
    <property type="term" value="F:protein serine/threonine phosphatase activity"/>
    <property type="evidence" value="ECO:0007669"/>
    <property type="project" value="UniProtKB-EC"/>
</dbReference>
<dbReference type="GO" id="GO:0005737">
    <property type="term" value="C:cytoplasm"/>
    <property type="evidence" value="ECO:0007669"/>
    <property type="project" value="TreeGrafter"/>
</dbReference>
<feature type="compositionally biased region" description="Low complexity" evidence="2">
    <location>
        <begin position="32"/>
        <end position="46"/>
    </location>
</feature>
<sequence length="517" mass="57494">MAQDQPKEYSLHAVSPVSTNSPSKPTKRPNVASTSAEPAAPTAMPTVIPVPPSIGRRKGNAMYKKNVFTKDQAPKKNVASFKQSFMGGVEPSQHTAIGDDKVMSHPRLGVPLTPVRKKTSIIDDNKSLVLDNTLNSLSLSNKVASPHPSKKEDASPLKLQSPQKFTSTNVPISQAAEDKIIPDFDYAKLLDRHYASVQPAIKKVKYDKSEIRTVTAKAILDLAAEPTLIDVRAGLYVCGDIHGQFNDLINMFILLGRPPTQRYLFLGDYVDRGAMSLECIMMLLTYKILYPQHVYLLRGNHECARVNKKYGFIDELEQVFGPNAGQAIWAIFQRVFNVLPAGAIIEKKIICMHGGLSPLMYDINTIRAEKKPIKNPSKGIINDMLWADPQHDVNFWRTSLRGSGFCFGDKVVDEILATNNLELILRAHQICMDGFWVFNDRKLVTIFSAPSYCNMFDNAAAALRVDANLRCRMVAFVPENPEVKNMITVQRTLWSPPPADPRDLQEGSPDKPLPQPC</sequence>
<keyword evidence="5" id="KW-1185">Reference proteome</keyword>
<evidence type="ECO:0000313" key="4">
    <source>
        <dbReference type="EMBL" id="CAD5230139.1"/>
    </source>
</evidence>
<feature type="compositionally biased region" description="Basic and acidic residues" evidence="2">
    <location>
        <begin position="500"/>
        <end position="509"/>
    </location>
</feature>
<dbReference type="Proteomes" id="UP000783686">
    <property type="component" value="Unassembled WGS sequence"/>
</dbReference>
<protein>
    <recommendedName>
        <fullName evidence="1">Serine/threonine-protein phosphatase</fullName>
        <ecNumber evidence="1">3.1.3.16</ecNumber>
    </recommendedName>
</protein>
<dbReference type="AlphaFoldDB" id="A0A811LRX2"/>
<feature type="region of interest" description="Disordered" evidence="2">
    <location>
        <begin position="1"/>
        <end position="53"/>
    </location>
</feature>
<dbReference type="PANTHER" id="PTHR11668">
    <property type="entry name" value="SERINE/THREONINE PROTEIN PHOSPHATASE"/>
    <property type="match status" value="1"/>
</dbReference>
<accession>A0A811LRX2</accession>
<dbReference type="InterPro" id="IPR029052">
    <property type="entry name" value="Metallo-depent_PP-like"/>
</dbReference>
<evidence type="ECO:0000313" key="5">
    <source>
        <dbReference type="Proteomes" id="UP000614601"/>
    </source>
</evidence>
<feature type="compositionally biased region" description="Basic and acidic residues" evidence="2">
    <location>
        <begin position="1"/>
        <end position="10"/>
    </location>
</feature>
<comment type="similarity">
    <text evidence="1">Belongs to the PPP phosphatase family.</text>
</comment>
<gene>
    <name evidence="4" type="ORF">BOKJ2_LOCUS13986</name>
</gene>
<dbReference type="PANTHER" id="PTHR11668:SF10">
    <property type="entry name" value="SERINE_THREONINE-PROTEIN PHOSPHATASE"/>
    <property type="match status" value="1"/>
</dbReference>
<dbReference type="EC" id="3.1.3.16" evidence="1"/>
<dbReference type="PRINTS" id="PR00114">
    <property type="entry name" value="STPHPHTASE"/>
</dbReference>
<feature type="region of interest" description="Disordered" evidence="2">
    <location>
        <begin position="493"/>
        <end position="517"/>
    </location>
</feature>
<dbReference type="Pfam" id="PF00149">
    <property type="entry name" value="Metallophos"/>
    <property type="match status" value="1"/>
</dbReference>
<dbReference type="SUPFAM" id="SSF56300">
    <property type="entry name" value="Metallo-dependent phosphatases"/>
    <property type="match status" value="1"/>
</dbReference>
<dbReference type="Proteomes" id="UP000614601">
    <property type="component" value="Unassembled WGS sequence"/>
</dbReference>
<evidence type="ECO:0000259" key="3">
    <source>
        <dbReference type="PROSITE" id="PS00125"/>
    </source>
</evidence>
<dbReference type="InterPro" id="IPR006186">
    <property type="entry name" value="Ser/Thr-sp_prot-phosphatase"/>
</dbReference>
<feature type="region of interest" description="Disordered" evidence="2">
    <location>
        <begin position="141"/>
        <end position="163"/>
    </location>
</feature>
<name>A0A811LRX2_9BILA</name>
<dbReference type="EMBL" id="CAJFCW020000006">
    <property type="protein sequence ID" value="CAG9127528.1"/>
    <property type="molecule type" value="Genomic_DNA"/>
</dbReference>
<dbReference type="Gene3D" id="3.60.21.10">
    <property type="match status" value="1"/>
</dbReference>
<dbReference type="InterPro" id="IPR050341">
    <property type="entry name" value="PP1_catalytic_subunit"/>
</dbReference>
<reference evidence="4" key="1">
    <citation type="submission" date="2020-09" db="EMBL/GenBank/DDBJ databases">
        <authorList>
            <person name="Kikuchi T."/>
        </authorList>
    </citation>
    <scope>NUCLEOTIDE SEQUENCE</scope>
    <source>
        <strain evidence="4">SH1</strain>
    </source>
</reference>
<dbReference type="PROSITE" id="PS00125">
    <property type="entry name" value="SER_THR_PHOSPHATASE"/>
    <property type="match status" value="1"/>
</dbReference>
<organism evidence="4 5">
    <name type="scientific">Bursaphelenchus okinawaensis</name>
    <dbReference type="NCBI Taxonomy" id="465554"/>
    <lineage>
        <taxon>Eukaryota</taxon>
        <taxon>Metazoa</taxon>
        <taxon>Ecdysozoa</taxon>
        <taxon>Nematoda</taxon>
        <taxon>Chromadorea</taxon>
        <taxon>Rhabditida</taxon>
        <taxon>Tylenchina</taxon>
        <taxon>Tylenchomorpha</taxon>
        <taxon>Aphelenchoidea</taxon>
        <taxon>Aphelenchoididae</taxon>
        <taxon>Bursaphelenchus</taxon>
    </lineage>
</organism>
<dbReference type="InterPro" id="IPR004843">
    <property type="entry name" value="Calcineurin-like_PHP"/>
</dbReference>